<evidence type="ECO:0000256" key="1">
    <source>
        <dbReference type="ARBA" id="ARBA00023002"/>
    </source>
</evidence>
<dbReference type="GO" id="GO:0004497">
    <property type="term" value="F:monooxygenase activity"/>
    <property type="evidence" value="ECO:0007669"/>
    <property type="project" value="UniProtKB-KW"/>
</dbReference>
<gene>
    <name evidence="4" type="ORF">XM53_01310</name>
</gene>
<dbReference type="SUPFAM" id="SSF51905">
    <property type="entry name" value="FAD/NAD(P)-binding domain"/>
    <property type="match status" value="1"/>
</dbReference>
<dbReference type="InterPro" id="IPR036188">
    <property type="entry name" value="FAD/NAD-bd_sf"/>
</dbReference>
<dbReference type="GO" id="GO:0071949">
    <property type="term" value="F:FAD binding"/>
    <property type="evidence" value="ECO:0007669"/>
    <property type="project" value="InterPro"/>
</dbReference>
<dbReference type="PRINTS" id="PR00420">
    <property type="entry name" value="RNGMNOXGNASE"/>
</dbReference>
<dbReference type="SUPFAM" id="SSF54373">
    <property type="entry name" value="FAD-linked reductases, C-terminal domain"/>
    <property type="match status" value="1"/>
</dbReference>
<dbReference type="AlphaFoldDB" id="A0A0T5NZT3"/>
<accession>A0A0T5NZT3</accession>
<dbReference type="PATRIC" id="fig|1641875.4.peg.1349"/>
<dbReference type="InterPro" id="IPR002938">
    <property type="entry name" value="FAD-bd"/>
</dbReference>
<keyword evidence="1" id="KW-0560">Oxidoreductase</keyword>
<dbReference type="Proteomes" id="UP000051295">
    <property type="component" value="Unassembled WGS sequence"/>
</dbReference>
<feature type="domain" description="FAD-binding" evidence="3">
    <location>
        <begin position="8"/>
        <end position="338"/>
    </location>
</feature>
<dbReference type="Pfam" id="PF01494">
    <property type="entry name" value="FAD_binding_3"/>
    <property type="match status" value="1"/>
</dbReference>
<evidence type="ECO:0000256" key="2">
    <source>
        <dbReference type="ARBA" id="ARBA00023033"/>
    </source>
</evidence>
<proteinExistence type="predicted"/>
<keyword evidence="2 4" id="KW-0503">Monooxygenase</keyword>
<dbReference type="PANTHER" id="PTHR13789">
    <property type="entry name" value="MONOOXYGENASE"/>
    <property type="match status" value="1"/>
</dbReference>
<evidence type="ECO:0000313" key="5">
    <source>
        <dbReference type="Proteomes" id="UP000051295"/>
    </source>
</evidence>
<comment type="caution">
    <text evidence="4">The sequence shown here is derived from an EMBL/GenBank/DDBJ whole genome shotgun (WGS) entry which is preliminary data.</text>
</comment>
<sequence>MDIASLNCIVLGGGIGGLTTAIMLRRAGAVVRVLEQAPRIAEVGAGLQISPNGFVVLEKLGLGSALRAKSVRGRSVLLRDYKGAEVVRLDLARLPCGDYHFVHRADLIHILEHAARAAGVEICLDHGVASVTPDPAPKVWLRDGTTLTCDLLVGADGLHSVARQALNGTSAPFFTRQVAWRAVIPETGADPQAQVFMGPHRHLVTYPLRGGRMRNLVAVQERAQWQEESWTAEDDPATLRGVFGDFGRDAKDLLDRVEKVHRWGLFRHPVAAKWHEGGVVLTGDAAHPTLPFMAQGANMALEDAYALGICLADGADLDNAFAAYQGMRADRVRQVVDAASRNAWKYHLAFPPLRLAAHAALRIGGALMPGQLVGQFDWIYGYDVTATGCGK</sequence>
<evidence type="ECO:0000313" key="4">
    <source>
        <dbReference type="EMBL" id="KRS14393.1"/>
    </source>
</evidence>
<dbReference type="RefSeq" id="WP_057789497.1">
    <property type="nucleotide sequence ID" value="NZ_LAXJ01000002.1"/>
</dbReference>
<reference evidence="4 5" key="1">
    <citation type="submission" date="2015-04" db="EMBL/GenBank/DDBJ databases">
        <title>The draft genome sequence of Roseovarius sp.R12b.</title>
        <authorList>
            <person name="Li G."/>
            <person name="Lai Q."/>
            <person name="Shao Z."/>
            <person name="Yan P."/>
        </authorList>
    </citation>
    <scope>NUCLEOTIDE SEQUENCE [LARGE SCALE GENOMIC DNA]</scope>
    <source>
        <strain evidence="4 5">R12B</strain>
    </source>
</reference>
<organism evidence="4 5">
    <name type="scientific">Roseovarius atlanticus</name>
    <dbReference type="NCBI Taxonomy" id="1641875"/>
    <lineage>
        <taxon>Bacteria</taxon>
        <taxon>Pseudomonadati</taxon>
        <taxon>Pseudomonadota</taxon>
        <taxon>Alphaproteobacteria</taxon>
        <taxon>Rhodobacterales</taxon>
        <taxon>Roseobacteraceae</taxon>
        <taxon>Roseovarius</taxon>
    </lineage>
</organism>
<keyword evidence="5" id="KW-1185">Reference proteome</keyword>
<name>A0A0T5NZT3_9RHOB</name>
<dbReference type="Gene3D" id="3.50.50.60">
    <property type="entry name" value="FAD/NAD(P)-binding domain"/>
    <property type="match status" value="1"/>
</dbReference>
<dbReference type="PANTHER" id="PTHR13789:SF309">
    <property type="entry name" value="PUTATIVE (AFU_ORTHOLOGUE AFUA_6G14510)-RELATED"/>
    <property type="match status" value="1"/>
</dbReference>
<protein>
    <submittedName>
        <fullName evidence="4">Monooxygenase</fullName>
    </submittedName>
</protein>
<dbReference type="OrthoDB" id="4230779at2"/>
<evidence type="ECO:0000259" key="3">
    <source>
        <dbReference type="Pfam" id="PF01494"/>
    </source>
</evidence>
<dbReference type="EMBL" id="LAXJ01000002">
    <property type="protein sequence ID" value="KRS14393.1"/>
    <property type="molecule type" value="Genomic_DNA"/>
</dbReference>
<dbReference type="STRING" id="1641875.XM53_01310"/>
<dbReference type="InterPro" id="IPR050493">
    <property type="entry name" value="FAD-dep_Monooxygenase_BioMet"/>
</dbReference>